<sequence>MIMRSNPVNQATLSANLIFGLLVLVLLLRDAVTSSIFVSVLKKGDVFVFLIRLIHFQFNIGNTNAVAIATLSSQNPGVITIVNAVFGSDPTINPNFLAKAFQLDANVVKSLQEKFWMDGNERNFAP</sequence>
<evidence type="ECO:0000313" key="2">
    <source>
        <dbReference type="Proteomes" id="UP001163603"/>
    </source>
</evidence>
<proteinExistence type="predicted"/>
<name>A0ACC0X8L4_9ROSI</name>
<keyword evidence="2" id="KW-1185">Reference proteome</keyword>
<protein>
    <submittedName>
        <fullName evidence="1">Uncharacterized protein</fullName>
    </submittedName>
</protein>
<evidence type="ECO:0000313" key="1">
    <source>
        <dbReference type="EMBL" id="KAJ0013570.1"/>
    </source>
</evidence>
<gene>
    <name evidence="1" type="ORF">Pint_20277</name>
</gene>
<dbReference type="Proteomes" id="UP001163603">
    <property type="component" value="Chromosome 13"/>
</dbReference>
<dbReference type="EMBL" id="CM047748">
    <property type="protein sequence ID" value="KAJ0013570.1"/>
    <property type="molecule type" value="Genomic_DNA"/>
</dbReference>
<reference evidence="2" key="1">
    <citation type="journal article" date="2023" name="G3 (Bethesda)">
        <title>Genome assembly and association tests identify interacting loci associated with vigor, precocity, and sex in interspecific pistachio rootstocks.</title>
        <authorList>
            <person name="Palmer W."/>
            <person name="Jacygrad E."/>
            <person name="Sagayaradj S."/>
            <person name="Cavanaugh K."/>
            <person name="Han R."/>
            <person name="Bertier L."/>
            <person name="Beede B."/>
            <person name="Kafkas S."/>
            <person name="Golino D."/>
            <person name="Preece J."/>
            <person name="Michelmore R."/>
        </authorList>
    </citation>
    <scope>NUCLEOTIDE SEQUENCE [LARGE SCALE GENOMIC DNA]</scope>
</reference>
<organism evidence="1 2">
    <name type="scientific">Pistacia integerrima</name>
    <dbReference type="NCBI Taxonomy" id="434235"/>
    <lineage>
        <taxon>Eukaryota</taxon>
        <taxon>Viridiplantae</taxon>
        <taxon>Streptophyta</taxon>
        <taxon>Embryophyta</taxon>
        <taxon>Tracheophyta</taxon>
        <taxon>Spermatophyta</taxon>
        <taxon>Magnoliopsida</taxon>
        <taxon>eudicotyledons</taxon>
        <taxon>Gunneridae</taxon>
        <taxon>Pentapetalae</taxon>
        <taxon>rosids</taxon>
        <taxon>malvids</taxon>
        <taxon>Sapindales</taxon>
        <taxon>Anacardiaceae</taxon>
        <taxon>Pistacia</taxon>
    </lineage>
</organism>
<accession>A0ACC0X8L4</accession>
<comment type="caution">
    <text evidence="1">The sequence shown here is derived from an EMBL/GenBank/DDBJ whole genome shotgun (WGS) entry which is preliminary data.</text>
</comment>